<dbReference type="Pfam" id="PF08909">
    <property type="entry name" value="DUF1854"/>
    <property type="match status" value="1"/>
</dbReference>
<dbReference type="STRING" id="661478.OP10G_3367"/>
<evidence type="ECO:0000259" key="1">
    <source>
        <dbReference type="Pfam" id="PF08909"/>
    </source>
</evidence>
<feature type="domain" description="DUF1854" evidence="1">
    <location>
        <begin position="40"/>
        <end position="163"/>
    </location>
</feature>
<dbReference type="KEGG" id="fgi:OP10G_3367"/>
<organism evidence="2 3">
    <name type="scientific">Fimbriimonas ginsengisoli Gsoil 348</name>
    <dbReference type="NCBI Taxonomy" id="661478"/>
    <lineage>
        <taxon>Bacteria</taxon>
        <taxon>Bacillati</taxon>
        <taxon>Armatimonadota</taxon>
        <taxon>Fimbriimonadia</taxon>
        <taxon>Fimbriimonadales</taxon>
        <taxon>Fimbriimonadaceae</taxon>
        <taxon>Fimbriimonas</taxon>
    </lineage>
</organism>
<sequence>MATALRYLEPGEVRAWRPAGAAHIRVEIAGDRTILTALLKRAFPLSEPLQLLSIQDGAGKEVGILRTMEGLDPQTREVFDAQLDRRYFTPRIERIESLRQEAGMWKFGVVTQRGATEFYVRNWRDSATEIQPNRWHITSADGGRFEIPNLEGLDAESRRLMDQLL</sequence>
<dbReference type="InterPro" id="IPR015005">
    <property type="entry name" value="DUF1854"/>
</dbReference>
<reference evidence="2 3" key="1">
    <citation type="journal article" date="2014" name="PLoS ONE">
        <title>The first complete genome sequence of the class fimbriimonadia in the phylum armatimonadetes.</title>
        <authorList>
            <person name="Hu Z.Y."/>
            <person name="Wang Y.Z."/>
            <person name="Im W.T."/>
            <person name="Wang S.Y."/>
            <person name="Zhao G.P."/>
            <person name="Zheng H.J."/>
            <person name="Quan Z.X."/>
        </authorList>
    </citation>
    <scope>NUCLEOTIDE SEQUENCE [LARGE SCALE GENOMIC DNA]</scope>
    <source>
        <strain evidence="2">Gsoil 348</strain>
    </source>
</reference>
<keyword evidence="3" id="KW-1185">Reference proteome</keyword>
<dbReference type="Proteomes" id="UP000027982">
    <property type="component" value="Chromosome"/>
</dbReference>
<gene>
    <name evidence="2" type="ORF">OP10G_3367</name>
</gene>
<dbReference type="RefSeq" id="WP_025229327.1">
    <property type="nucleotide sequence ID" value="NZ_CP007139.1"/>
</dbReference>
<dbReference type="EMBL" id="CP007139">
    <property type="protein sequence ID" value="AIE86735.1"/>
    <property type="molecule type" value="Genomic_DNA"/>
</dbReference>
<protein>
    <recommendedName>
        <fullName evidence="1">DUF1854 domain-containing protein</fullName>
    </recommendedName>
</protein>
<name>A0A068NVD2_FIMGI</name>
<dbReference type="OrthoDB" id="2852740at2"/>
<dbReference type="eggNOG" id="ENOG5032H92">
    <property type="taxonomic scope" value="Bacteria"/>
</dbReference>
<dbReference type="HOGENOM" id="CLU_121383_0_1_0"/>
<accession>A0A068NVD2</accession>
<evidence type="ECO:0000313" key="3">
    <source>
        <dbReference type="Proteomes" id="UP000027982"/>
    </source>
</evidence>
<dbReference type="AlphaFoldDB" id="A0A068NVD2"/>
<evidence type="ECO:0000313" key="2">
    <source>
        <dbReference type="EMBL" id="AIE86735.1"/>
    </source>
</evidence>
<proteinExistence type="predicted"/>